<dbReference type="PANTHER" id="PTHR34836">
    <property type="entry name" value="OS06G0188250 PROTEIN"/>
    <property type="match status" value="1"/>
</dbReference>
<feature type="transmembrane region" description="Helical" evidence="17">
    <location>
        <begin position="830"/>
        <end position="855"/>
    </location>
</feature>
<dbReference type="InterPro" id="IPR001320">
    <property type="entry name" value="Iontro_rcpt_C"/>
</dbReference>
<comment type="function">
    <text evidence="15">Glutamate-gated receptor that probably acts as non-selective cation channel.</text>
</comment>
<dbReference type="GO" id="GO:0015276">
    <property type="term" value="F:ligand-gated monoatomic ion channel activity"/>
    <property type="evidence" value="ECO:0000318"/>
    <property type="project" value="GO_Central"/>
</dbReference>
<dbReference type="InterPro" id="IPR015683">
    <property type="entry name" value="Ionotropic_Glu_rcpt"/>
</dbReference>
<dbReference type="InParanoid" id="I1IQA9"/>
<dbReference type="AlphaFoldDB" id="I1IQA9"/>
<dbReference type="FunFam" id="3.40.190.10:FF:000039">
    <property type="entry name" value="Glutamate receptor"/>
    <property type="match status" value="1"/>
</dbReference>
<dbReference type="Gene3D" id="3.40.190.10">
    <property type="entry name" value="Periplasmic binding protein-like II"/>
    <property type="match status" value="3"/>
</dbReference>
<evidence type="ECO:0000256" key="3">
    <source>
        <dbReference type="ARBA" id="ARBA00011095"/>
    </source>
</evidence>
<evidence type="ECO:0000256" key="16">
    <source>
        <dbReference type="SAM" id="MobiDB-lite"/>
    </source>
</evidence>
<keyword evidence="6 18" id="KW-0732">Signal</keyword>
<dbReference type="PIRSF" id="PIRSF037090">
    <property type="entry name" value="Iontro_Glu-like_rcpt_pln"/>
    <property type="match status" value="1"/>
</dbReference>
<dbReference type="CDD" id="cd13686">
    <property type="entry name" value="GluR_Plant"/>
    <property type="match status" value="1"/>
</dbReference>
<reference evidence="21" key="3">
    <citation type="submission" date="2018-08" db="UniProtKB">
        <authorList>
            <consortium name="EnsemblPlants"/>
        </authorList>
    </citation>
    <scope>IDENTIFICATION</scope>
    <source>
        <strain evidence="21">cv. Bd21</strain>
    </source>
</reference>
<dbReference type="EMBL" id="CM000883">
    <property type="protein sequence ID" value="KQJ90321.1"/>
    <property type="molecule type" value="Genomic_DNA"/>
</dbReference>
<evidence type="ECO:0000256" key="7">
    <source>
        <dbReference type="ARBA" id="ARBA00022989"/>
    </source>
</evidence>
<keyword evidence="7 17" id="KW-1133">Transmembrane helix</keyword>
<evidence type="ECO:0000256" key="5">
    <source>
        <dbReference type="ARBA" id="ARBA00022692"/>
    </source>
</evidence>
<protein>
    <recommendedName>
        <fullName evidence="15">Glutamate receptor</fullName>
    </recommendedName>
</protein>
<dbReference type="Gene3D" id="3.40.50.2300">
    <property type="match status" value="2"/>
</dbReference>
<evidence type="ECO:0000256" key="13">
    <source>
        <dbReference type="ARBA" id="ARBA00023303"/>
    </source>
</evidence>
<dbReference type="SUPFAM" id="SSF53822">
    <property type="entry name" value="Periplasmic binding protein-like I"/>
    <property type="match status" value="1"/>
</dbReference>
<evidence type="ECO:0000256" key="6">
    <source>
        <dbReference type="ARBA" id="ARBA00022729"/>
    </source>
</evidence>
<reference evidence="20" key="2">
    <citation type="submission" date="2017-06" db="EMBL/GenBank/DDBJ databases">
        <title>WGS assembly of Brachypodium distachyon.</title>
        <authorList>
            <consortium name="The International Brachypodium Initiative"/>
            <person name="Lucas S."/>
            <person name="Harmon-Smith M."/>
            <person name="Lail K."/>
            <person name="Tice H."/>
            <person name="Grimwood J."/>
            <person name="Bruce D."/>
            <person name="Barry K."/>
            <person name="Shu S."/>
            <person name="Lindquist E."/>
            <person name="Wang M."/>
            <person name="Pitluck S."/>
            <person name="Vogel J.P."/>
            <person name="Garvin D.F."/>
            <person name="Mockler T.C."/>
            <person name="Schmutz J."/>
            <person name="Rokhsar D."/>
            <person name="Bevan M.W."/>
        </authorList>
    </citation>
    <scope>NUCLEOTIDE SEQUENCE</scope>
    <source>
        <strain evidence="20">Bd21</strain>
    </source>
</reference>
<evidence type="ECO:0000313" key="22">
    <source>
        <dbReference type="Proteomes" id="UP000008810"/>
    </source>
</evidence>
<evidence type="ECO:0000256" key="8">
    <source>
        <dbReference type="ARBA" id="ARBA00023065"/>
    </source>
</evidence>
<name>I1IQA9_BRADI</name>
<evidence type="ECO:0000256" key="4">
    <source>
        <dbReference type="ARBA" id="ARBA00022448"/>
    </source>
</evidence>
<dbReference type="OMA" id="YCDNFTK"/>
<evidence type="ECO:0000256" key="12">
    <source>
        <dbReference type="ARBA" id="ARBA00023286"/>
    </source>
</evidence>
<dbReference type="SMART" id="SM00079">
    <property type="entry name" value="PBPe"/>
    <property type="match status" value="1"/>
</dbReference>
<dbReference type="Pfam" id="PF01094">
    <property type="entry name" value="ANF_receptor"/>
    <property type="match status" value="1"/>
</dbReference>
<feature type="chain" id="PRO_5014095431" description="Glutamate receptor" evidence="18">
    <location>
        <begin position="32"/>
        <end position="968"/>
    </location>
</feature>
<keyword evidence="5 17" id="KW-0812">Transmembrane</keyword>
<feature type="transmembrane region" description="Helical" evidence="17">
    <location>
        <begin position="591"/>
        <end position="609"/>
    </location>
</feature>
<dbReference type="eggNOG" id="KOG1052">
    <property type="taxonomic scope" value="Eukaryota"/>
</dbReference>
<dbReference type="FunFam" id="3.40.190.10:FF:000396">
    <property type="entry name" value="Glutamate receptor"/>
    <property type="match status" value="1"/>
</dbReference>
<dbReference type="InterPro" id="IPR017103">
    <property type="entry name" value="Iontropic_Glu_rcpt_pln"/>
</dbReference>
<keyword evidence="4 15" id="KW-0813">Transport</keyword>
<dbReference type="Proteomes" id="UP000008810">
    <property type="component" value="Chromosome 4"/>
</dbReference>
<evidence type="ECO:0000256" key="1">
    <source>
        <dbReference type="ARBA" id="ARBA00004141"/>
    </source>
</evidence>
<feature type="transmembrane region" description="Helical" evidence="17">
    <location>
        <begin position="651"/>
        <end position="669"/>
    </location>
</feature>
<keyword evidence="10 15" id="KW-0675">Receptor</keyword>
<evidence type="ECO:0000256" key="11">
    <source>
        <dbReference type="ARBA" id="ARBA00023180"/>
    </source>
</evidence>
<dbReference type="OrthoDB" id="5984008at2759"/>
<dbReference type="HOGENOM" id="CLU_007358_0_2_1"/>
<keyword evidence="12 15" id="KW-1071">Ligand-gated ion channel</keyword>
<evidence type="ECO:0000256" key="10">
    <source>
        <dbReference type="ARBA" id="ARBA00023170"/>
    </source>
</evidence>
<dbReference type="PANTHER" id="PTHR34836:SF1">
    <property type="entry name" value="OS09G0428600 PROTEIN"/>
    <property type="match status" value="1"/>
</dbReference>
<keyword evidence="11" id="KW-0325">Glycoprotein</keyword>
<evidence type="ECO:0000256" key="9">
    <source>
        <dbReference type="ARBA" id="ARBA00023136"/>
    </source>
</evidence>
<accession>I1IQA9</accession>
<organism evidence="21">
    <name type="scientific">Brachypodium distachyon</name>
    <name type="common">Purple false brome</name>
    <name type="synonym">Trachynia distachya</name>
    <dbReference type="NCBI Taxonomy" id="15368"/>
    <lineage>
        <taxon>Eukaryota</taxon>
        <taxon>Viridiplantae</taxon>
        <taxon>Streptophyta</taxon>
        <taxon>Embryophyta</taxon>
        <taxon>Tracheophyta</taxon>
        <taxon>Spermatophyta</taxon>
        <taxon>Magnoliopsida</taxon>
        <taxon>Liliopsida</taxon>
        <taxon>Poales</taxon>
        <taxon>Poaceae</taxon>
        <taxon>BOP clade</taxon>
        <taxon>Pooideae</taxon>
        <taxon>Stipodae</taxon>
        <taxon>Brachypodieae</taxon>
        <taxon>Brachypodium</taxon>
    </lineage>
</organism>
<evidence type="ECO:0000256" key="18">
    <source>
        <dbReference type="SAM" id="SignalP"/>
    </source>
</evidence>
<evidence type="ECO:0000313" key="21">
    <source>
        <dbReference type="EnsemblPlants" id="KQJ90321"/>
    </source>
</evidence>
<gene>
    <name evidence="20" type="ORF">BRADI_4g30840v3</name>
</gene>
<keyword evidence="8 15" id="KW-0406">Ion transport</keyword>
<dbReference type="Gene3D" id="1.10.287.70">
    <property type="match status" value="1"/>
</dbReference>
<comment type="subcellular location">
    <subcellularLocation>
        <location evidence="1">Membrane</location>
        <topology evidence="1">Multi-pass membrane protein</topology>
    </subcellularLocation>
</comment>
<keyword evidence="13 15" id="KW-0407">Ion channel</keyword>
<feature type="signal peptide" evidence="18">
    <location>
        <begin position="1"/>
        <end position="31"/>
    </location>
</feature>
<evidence type="ECO:0000256" key="2">
    <source>
        <dbReference type="ARBA" id="ARBA00008685"/>
    </source>
</evidence>
<comment type="similarity">
    <text evidence="2 15">Belongs to the glutamate-gated ion channel (TC 1.A.10.1) family.</text>
</comment>
<reference evidence="20 21" key="1">
    <citation type="journal article" date="2010" name="Nature">
        <title>Genome sequencing and analysis of the model grass Brachypodium distachyon.</title>
        <authorList>
            <consortium name="International Brachypodium Initiative"/>
        </authorList>
    </citation>
    <scope>NUCLEOTIDE SEQUENCE [LARGE SCALE GENOMIC DNA]</scope>
    <source>
        <strain evidence="20 21">Bd21</strain>
    </source>
</reference>
<dbReference type="InterPro" id="IPR019594">
    <property type="entry name" value="Glu/Gly-bd"/>
</dbReference>
<dbReference type="FunFam" id="1.10.287.70:FF:000163">
    <property type="entry name" value="Glutamate receptor"/>
    <property type="match status" value="1"/>
</dbReference>
<evidence type="ECO:0000313" key="20">
    <source>
        <dbReference type="EMBL" id="KQJ90321.1"/>
    </source>
</evidence>
<dbReference type="InterPro" id="IPR028082">
    <property type="entry name" value="Peripla_BP_I"/>
</dbReference>
<proteinExistence type="inferred from homology"/>
<evidence type="ECO:0000256" key="14">
    <source>
        <dbReference type="ARBA" id="ARBA00049638"/>
    </source>
</evidence>
<dbReference type="Gramene" id="KQJ90321">
    <property type="protein sequence ID" value="KQJ90321"/>
    <property type="gene ID" value="BRADI_4g30840v3"/>
</dbReference>
<dbReference type="GO" id="GO:0038023">
    <property type="term" value="F:signaling receptor activity"/>
    <property type="evidence" value="ECO:0000318"/>
    <property type="project" value="GO_Central"/>
</dbReference>
<keyword evidence="22" id="KW-1185">Reference proteome</keyword>
<dbReference type="STRING" id="15368.I1IQA9"/>
<dbReference type="FunFam" id="3.40.50.2300:FF:000188">
    <property type="entry name" value="Glutamate receptor"/>
    <property type="match status" value="1"/>
</dbReference>
<dbReference type="InterPro" id="IPR001828">
    <property type="entry name" value="ANF_lig-bd_rcpt"/>
</dbReference>
<feature type="transmembrane region" description="Helical" evidence="17">
    <location>
        <begin position="621"/>
        <end position="639"/>
    </location>
</feature>
<dbReference type="Pfam" id="PF00060">
    <property type="entry name" value="Lig_chan"/>
    <property type="match status" value="1"/>
</dbReference>
<evidence type="ECO:0000256" key="15">
    <source>
        <dbReference type="PIRNR" id="PIRNR037090"/>
    </source>
</evidence>
<feature type="region of interest" description="Disordered" evidence="16">
    <location>
        <begin position="944"/>
        <end position="968"/>
    </location>
</feature>
<evidence type="ECO:0000256" key="17">
    <source>
        <dbReference type="SAM" id="Phobius"/>
    </source>
</evidence>
<dbReference type="FunCoup" id="I1IQA9">
    <property type="interactions" value="601"/>
</dbReference>
<dbReference type="GO" id="GO:0005886">
    <property type="term" value="C:plasma membrane"/>
    <property type="evidence" value="ECO:0000318"/>
    <property type="project" value="GO_Central"/>
</dbReference>
<dbReference type="Pfam" id="PF10613">
    <property type="entry name" value="Lig_chan-Glu_bd"/>
    <property type="match status" value="1"/>
</dbReference>
<sequence>MAGESRARSHPLFLLLLLLTFAAFLPATSRAQQPSAPAEVKVGLIIDAASPVGKIARTTIPMALEDFYSAFPNSSARVKILQHDSRGDVVAAASAALQLMTSQGARAILGPQSSVESAFVAGLATRAEFPVVSFSATSPSVSPAAARFFARAATSDAAQAGAIAALATHFGWRRVVPVYQDDDYGAAFVPFLVDALTTGDARAEVPYRCALPAAATRDAIAAALYRMESEQTRAFVLHTRPELARRVLASAVETGMMAEGHAWVITDGLTGLLGSIEPPQGVIGLAPYVPVTPRLRDVRKRWAHRYMRDHRDDEPAQAEMGCYAVWAYDAAWAVAHAAERLSSSDLSSPPGLVGGKGGPTEIAGLGKSVTGDKFLRAINDTRFDGLGGRFELINGELAVPAFRVINIMDNGKERGVGFWTPQHGLSRHSDRRSDESNGELAPVIWPGESTVQPRGWVQPTNARKLQVAVPGSVADGYKAIVHLDVDLVTNQTTASGFVIEVFEAAVRLLPYALPFEYVKAESMPYDKLVEAVGNGSFDAAVADITITANRSEHVDFTLPYTATAIAMVVPVRDERGSKRTWVFLKPLRYDLWLVSAAFFLFTGFAVWAIEHRVNDDFRGPPSYQVGTLLYFGFSTLVFAHRENLRSNLSRFAVVVWVFVVLILQSSYTASLTSMLTVPQLGPTVADYGALLRAADQKVGIMNNSFMRGAMGKAGFTPDRLVPYRNPQEFQEALLNGTIAAVVNETPYLKIFLKAYRGNFTMVAGQRNKTGGFGFAFPKGSPYVTDLSRAILELTESDEMNMIERKWFGEEDDGAAEGGGFTSNSLSFGSFWGLFLITGATSLLCCAVHLATFVAANRREITPHLSWKDRVRKMAKLFDDKDPSAHTFRIKDYGGAVGVASRNGAVGSPPVTLGGEAGSPVSVPYTSEWSVEMESPETCEIELAAGGQEREEVRAPPMPTDQERMVELQ</sequence>
<feature type="transmembrane region" description="Helical" evidence="17">
    <location>
        <begin position="553"/>
        <end position="571"/>
    </location>
</feature>
<dbReference type="EnsemblPlants" id="KQJ90321">
    <property type="protein sequence ID" value="KQJ90321"/>
    <property type="gene ID" value="BRADI_4g30840v3"/>
</dbReference>
<feature type="domain" description="Ionotropic glutamate receptor C-terminal" evidence="19">
    <location>
        <begin position="464"/>
        <end position="809"/>
    </location>
</feature>
<dbReference type="SUPFAM" id="SSF53850">
    <property type="entry name" value="Periplasmic binding protein-like II"/>
    <property type="match status" value="1"/>
</dbReference>
<comment type="subunit">
    <text evidence="3">May form heteromers.</text>
</comment>
<keyword evidence="9 15" id="KW-0472">Membrane</keyword>
<evidence type="ECO:0000259" key="19">
    <source>
        <dbReference type="SMART" id="SM00079"/>
    </source>
</evidence>
<comment type="function">
    <text evidence="14">Glutamate-gated receptor that probably acts as a non-selective cation channel. May be involved in light-signal transduction and calcium homeostasis via the regulation of calcium influx into cells.</text>
</comment>